<accession>A0A291LHC8</accession>
<feature type="compositionally biased region" description="Acidic residues" evidence="1">
    <location>
        <begin position="45"/>
        <end position="63"/>
    </location>
</feature>
<evidence type="ECO:0000313" key="2">
    <source>
        <dbReference type="EMBL" id="ATI18812.1"/>
    </source>
</evidence>
<dbReference type="Proteomes" id="UP000230725">
    <property type="component" value="Segment"/>
</dbReference>
<gene>
    <name evidence="2" type="ORF">SEA_DIANE_28</name>
</gene>
<evidence type="ECO:0000256" key="1">
    <source>
        <dbReference type="SAM" id="MobiDB-lite"/>
    </source>
</evidence>
<proteinExistence type="predicted"/>
<feature type="region of interest" description="Disordered" evidence="1">
    <location>
        <begin position="41"/>
        <end position="113"/>
    </location>
</feature>
<name>A0A291LHC8_9CAUD</name>
<dbReference type="EMBL" id="MF766046">
    <property type="protein sequence ID" value="ATI18812.1"/>
    <property type="molecule type" value="Genomic_DNA"/>
</dbReference>
<keyword evidence="3" id="KW-1185">Reference proteome</keyword>
<sequence>MKLQVTTDVTACDICKQWPAKTYTISASDGRSISKDLCEEHGEPFEEWLEEAELGEEEAEQEPEPQSAPSRKAPAKKATAKKATAKKATPKVPARRRPKIVTLDEIEQMKQGG</sequence>
<feature type="compositionally biased region" description="Basic residues" evidence="1">
    <location>
        <begin position="73"/>
        <end position="99"/>
    </location>
</feature>
<reference evidence="2 3" key="1">
    <citation type="submission" date="2017-08" db="EMBL/GenBank/DDBJ databases">
        <authorList>
            <person name="Jones O.D."/>
            <person name="Rapp I.M."/>
            <person name="Layton S."/>
            <person name="Bhuiyan S."/>
            <person name="Kim T."/>
            <person name="Hughes L.E."/>
            <person name="Garlena R.A."/>
            <person name="Russell D.A."/>
            <person name="Pope W.H."/>
            <person name="Jacobs-Sera D."/>
            <person name="Hendrix R.W."/>
            <person name="Hatfull G.F."/>
        </authorList>
    </citation>
    <scope>NUCLEOTIDE SEQUENCE [LARGE SCALE GENOMIC DNA]</scope>
</reference>
<organism evidence="2 3">
    <name type="scientific">Streptomyces phage Diane</name>
    <dbReference type="NCBI Taxonomy" id="2041207"/>
    <lineage>
        <taxon>Viruses</taxon>
        <taxon>Duplodnaviria</taxon>
        <taxon>Heunggongvirae</taxon>
        <taxon>Uroviricota</taxon>
        <taxon>Caudoviricetes</taxon>
        <taxon>Arquatrovirinae</taxon>
        <taxon>Omarvirus</taxon>
        <taxon>Omarvirus diane</taxon>
    </lineage>
</organism>
<evidence type="ECO:0000313" key="3">
    <source>
        <dbReference type="Proteomes" id="UP000230725"/>
    </source>
</evidence>
<protein>
    <submittedName>
        <fullName evidence="2">DNA binding protein</fullName>
    </submittedName>
</protein>